<gene>
    <name evidence="9" type="primary">LOC116296051</name>
</gene>
<dbReference type="RefSeq" id="XP_031559865.1">
    <property type="nucleotide sequence ID" value="XM_031704005.1"/>
</dbReference>
<keyword evidence="3" id="KW-0915">Sodium</keyword>
<sequence length="85" mass="9240">MTNKAVTKISTTAPIWMGEWPVNYGYWIDHAMLLVFGGIPWQVYFQRVLACKTPAKAQFLSFAGAFGCVIMTIPAVLIGAIGAST</sequence>
<evidence type="ECO:0000256" key="6">
    <source>
        <dbReference type="ARBA" id="ARBA00023201"/>
    </source>
</evidence>
<reference evidence="9" key="1">
    <citation type="submission" date="2025-08" db="UniProtKB">
        <authorList>
            <consortium name="RefSeq"/>
        </authorList>
    </citation>
    <scope>IDENTIFICATION</scope>
    <source>
        <tissue evidence="9">Tentacle</tissue>
    </source>
</reference>
<dbReference type="GO" id="GO:0005307">
    <property type="term" value="F:choline:sodium symporter activity"/>
    <property type="evidence" value="ECO:0007669"/>
    <property type="project" value="TreeGrafter"/>
</dbReference>
<evidence type="ECO:0000256" key="7">
    <source>
        <dbReference type="SAM" id="Phobius"/>
    </source>
</evidence>
<dbReference type="AlphaFoldDB" id="A0A6P8I524"/>
<dbReference type="KEGG" id="aten:116296051"/>
<protein>
    <submittedName>
        <fullName evidence="9">High-affinity choline transporter 1-like</fullName>
    </submittedName>
</protein>
<dbReference type="InParanoid" id="A0A6P8I524"/>
<feature type="transmembrane region" description="Helical" evidence="7">
    <location>
        <begin position="57"/>
        <end position="83"/>
    </location>
</feature>
<dbReference type="Gene3D" id="1.20.1730.10">
    <property type="entry name" value="Sodium/glucose cotransporter"/>
    <property type="match status" value="1"/>
</dbReference>
<keyword evidence="7" id="KW-1133">Transmembrane helix</keyword>
<evidence type="ECO:0000256" key="2">
    <source>
        <dbReference type="ARBA" id="ARBA00022847"/>
    </source>
</evidence>
<evidence type="ECO:0000313" key="9">
    <source>
        <dbReference type="RefSeq" id="XP_031559865.1"/>
    </source>
</evidence>
<evidence type="ECO:0000313" key="8">
    <source>
        <dbReference type="Proteomes" id="UP000515163"/>
    </source>
</evidence>
<dbReference type="InterPro" id="IPR038377">
    <property type="entry name" value="Na/Glc_symporter_sf"/>
</dbReference>
<organism evidence="8 9">
    <name type="scientific">Actinia tenebrosa</name>
    <name type="common">Australian red waratah sea anemone</name>
    <dbReference type="NCBI Taxonomy" id="6105"/>
    <lineage>
        <taxon>Eukaryota</taxon>
        <taxon>Metazoa</taxon>
        <taxon>Cnidaria</taxon>
        <taxon>Anthozoa</taxon>
        <taxon>Hexacorallia</taxon>
        <taxon>Actiniaria</taxon>
        <taxon>Actiniidae</taxon>
        <taxon>Actinia</taxon>
    </lineage>
</organism>
<keyword evidence="2" id="KW-0769">Symport</keyword>
<evidence type="ECO:0000256" key="3">
    <source>
        <dbReference type="ARBA" id="ARBA00023053"/>
    </source>
</evidence>
<accession>A0A6P8I524</accession>
<keyword evidence="5" id="KW-0325">Glycoprotein</keyword>
<keyword evidence="6" id="KW-0739">Sodium transport</keyword>
<feature type="transmembrane region" description="Helical" evidence="7">
    <location>
        <begin position="24"/>
        <end position="45"/>
    </location>
</feature>
<dbReference type="GeneID" id="116296051"/>
<evidence type="ECO:0000256" key="1">
    <source>
        <dbReference type="ARBA" id="ARBA00022448"/>
    </source>
</evidence>
<dbReference type="PANTHER" id="PTHR45897">
    <property type="entry name" value="HIGH-AFFINITY CHOLINE TRANSPORTER 1"/>
    <property type="match status" value="1"/>
</dbReference>
<keyword evidence="8" id="KW-1185">Reference proteome</keyword>
<dbReference type="GO" id="GO:0008292">
    <property type="term" value="P:acetylcholine biosynthetic process"/>
    <property type="evidence" value="ECO:0007669"/>
    <property type="project" value="TreeGrafter"/>
</dbReference>
<keyword evidence="7" id="KW-0812">Transmembrane</keyword>
<name>A0A6P8I524_ACTTE</name>
<keyword evidence="1" id="KW-0813">Transport</keyword>
<dbReference type="PANTHER" id="PTHR45897:SF4">
    <property type="entry name" value="HIGH-AFFINITY CHOLINE TRANSPORTER 1"/>
    <property type="match status" value="1"/>
</dbReference>
<evidence type="ECO:0000256" key="5">
    <source>
        <dbReference type="ARBA" id="ARBA00023180"/>
    </source>
</evidence>
<feature type="non-terminal residue" evidence="9">
    <location>
        <position position="85"/>
    </location>
</feature>
<dbReference type="InterPro" id="IPR052244">
    <property type="entry name" value="Choline_transporter"/>
</dbReference>
<evidence type="ECO:0000256" key="4">
    <source>
        <dbReference type="ARBA" id="ARBA00023065"/>
    </source>
</evidence>
<dbReference type="OrthoDB" id="546820at2759"/>
<keyword evidence="4" id="KW-0406">Ion transport</keyword>
<dbReference type="GO" id="GO:0005886">
    <property type="term" value="C:plasma membrane"/>
    <property type="evidence" value="ECO:0007669"/>
    <property type="project" value="TreeGrafter"/>
</dbReference>
<dbReference type="Proteomes" id="UP000515163">
    <property type="component" value="Unplaced"/>
</dbReference>
<proteinExistence type="predicted"/>
<keyword evidence="7" id="KW-0472">Membrane</keyword>